<protein>
    <recommendedName>
        <fullName evidence="6">Adenylate kinase</fullName>
        <ecNumber evidence="6">2.7.4.3</ecNumber>
    </recommendedName>
</protein>
<reference evidence="7 8" key="1">
    <citation type="journal article" date="2015" name="Nature">
        <title>rRNA introns, odd ribosomes, and small enigmatic genomes across a large radiation of phyla.</title>
        <authorList>
            <person name="Brown C.T."/>
            <person name="Hug L.A."/>
            <person name="Thomas B.C."/>
            <person name="Sharon I."/>
            <person name="Castelle C.J."/>
            <person name="Singh A."/>
            <person name="Wilkins M.J."/>
            <person name="Williams K.H."/>
            <person name="Banfield J.F."/>
        </authorList>
    </citation>
    <scope>NUCLEOTIDE SEQUENCE [LARGE SCALE GENOMIC DNA]</scope>
</reference>
<evidence type="ECO:0000256" key="1">
    <source>
        <dbReference type="ARBA" id="ARBA00022679"/>
    </source>
</evidence>
<keyword evidence="4 5" id="KW-0418">Kinase</keyword>
<proteinExistence type="inferred from homology"/>
<accession>A0A0G1VQX1</accession>
<dbReference type="GO" id="GO:0005737">
    <property type="term" value="C:cytoplasm"/>
    <property type="evidence" value="ECO:0007669"/>
    <property type="project" value="UniProtKB-SubCell"/>
</dbReference>
<name>A0A0G1VQX1_9BACT</name>
<keyword evidence="6" id="KW-0067">ATP-binding</keyword>
<dbReference type="EMBL" id="LCPZ01000008">
    <property type="protein sequence ID" value="KKW08665.1"/>
    <property type="molecule type" value="Genomic_DNA"/>
</dbReference>
<keyword evidence="1 5" id="KW-0808">Transferase</keyword>
<dbReference type="InterPro" id="IPR000850">
    <property type="entry name" value="Adenylat/UMP-CMP_kin"/>
</dbReference>
<comment type="catalytic activity">
    <reaction evidence="6">
        <text>AMP + ATP = 2 ADP</text>
        <dbReference type="Rhea" id="RHEA:12973"/>
        <dbReference type="ChEBI" id="CHEBI:30616"/>
        <dbReference type="ChEBI" id="CHEBI:456215"/>
        <dbReference type="ChEBI" id="CHEBI:456216"/>
        <dbReference type="EC" id="2.7.4.3"/>
    </reaction>
</comment>
<keyword evidence="2" id="KW-0545">Nucleotide biosynthesis</keyword>
<dbReference type="GO" id="GO:0004017">
    <property type="term" value="F:AMP kinase activity"/>
    <property type="evidence" value="ECO:0007669"/>
    <property type="project" value="UniProtKB-EC"/>
</dbReference>
<comment type="subunit">
    <text evidence="6">Monomer.</text>
</comment>
<dbReference type="PRINTS" id="PR00094">
    <property type="entry name" value="ADENYLTKNASE"/>
</dbReference>
<dbReference type="AlphaFoldDB" id="A0A0G1VQX1"/>
<comment type="caution">
    <text evidence="7">The sequence shown here is derived from an EMBL/GenBank/DDBJ whole genome shotgun (WGS) entry which is preliminary data.</text>
</comment>
<dbReference type="GO" id="GO:0005524">
    <property type="term" value="F:ATP binding"/>
    <property type="evidence" value="ECO:0007669"/>
    <property type="project" value="UniProtKB-KW"/>
</dbReference>
<comment type="subcellular location">
    <subcellularLocation>
        <location evidence="6">Cytoplasm</location>
    </subcellularLocation>
</comment>
<sequence>MKPVTLLFFGSQGAGKGTQVQMLTDYLKLKSDREVIRIDMGHELRSLRDTGTHAGKLVGEIIDNGIRIYDFMAIYLQTKALVDNFSGEEHIIADGLARGDDQTRGFDDMMQFFKRDDLQIINLIIADDTAVKRLISRGRNDDTEEGIRRRLAWTKTDVLPQLELLKSRGRVVHEIDGEPDVDTIHKSILSALKLSK</sequence>
<dbReference type="InterPro" id="IPR027417">
    <property type="entry name" value="P-loop_NTPase"/>
</dbReference>
<evidence type="ECO:0000313" key="7">
    <source>
        <dbReference type="EMBL" id="KKW08665.1"/>
    </source>
</evidence>
<dbReference type="PANTHER" id="PTHR23359">
    <property type="entry name" value="NUCLEOTIDE KINASE"/>
    <property type="match status" value="1"/>
</dbReference>
<keyword evidence="3 6" id="KW-0547">Nucleotide-binding</keyword>
<dbReference type="Proteomes" id="UP000033965">
    <property type="component" value="Unassembled WGS sequence"/>
</dbReference>
<evidence type="ECO:0000256" key="6">
    <source>
        <dbReference type="RuleBase" id="RU003331"/>
    </source>
</evidence>
<dbReference type="SUPFAM" id="SSF52540">
    <property type="entry name" value="P-loop containing nucleoside triphosphate hydrolases"/>
    <property type="match status" value="1"/>
</dbReference>
<dbReference type="EC" id="2.7.4.3" evidence="6"/>
<evidence type="ECO:0000313" key="8">
    <source>
        <dbReference type="Proteomes" id="UP000033965"/>
    </source>
</evidence>
<gene>
    <name evidence="7" type="ORF">UY44_C0008G0030</name>
</gene>
<dbReference type="Pfam" id="PF00406">
    <property type="entry name" value="ADK"/>
    <property type="match status" value="1"/>
</dbReference>
<comment type="similarity">
    <text evidence="5">Belongs to the adenylate kinase family.</text>
</comment>
<dbReference type="Gene3D" id="3.40.50.300">
    <property type="entry name" value="P-loop containing nucleotide triphosphate hydrolases"/>
    <property type="match status" value="1"/>
</dbReference>
<evidence type="ECO:0000256" key="2">
    <source>
        <dbReference type="ARBA" id="ARBA00022727"/>
    </source>
</evidence>
<evidence type="ECO:0000256" key="3">
    <source>
        <dbReference type="ARBA" id="ARBA00022741"/>
    </source>
</evidence>
<evidence type="ECO:0000256" key="5">
    <source>
        <dbReference type="RuleBase" id="RU003330"/>
    </source>
</evidence>
<evidence type="ECO:0000256" key="4">
    <source>
        <dbReference type="ARBA" id="ARBA00022777"/>
    </source>
</evidence>
<organism evidence="7 8">
    <name type="scientific">Candidatus Kaiserbacteria bacterium GW2011_GWA2_49_19</name>
    <dbReference type="NCBI Taxonomy" id="1618669"/>
    <lineage>
        <taxon>Bacteria</taxon>
        <taxon>Candidatus Kaiseribacteriota</taxon>
    </lineage>
</organism>